<accession>A0A815ZRA2</accession>
<evidence type="ECO:0000313" key="2">
    <source>
        <dbReference type="Proteomes" id="UP000663889"/>
    </source>
</evidence>
<reference evidence="1" key="1">
    <citation type="submission" date="2021-02" db="EMBL/GenBank/DDBJ databases">
        <authorList>
            <person name="Nowell W R."/>
        </authorList>
    </citation>
    <scope>NUCLEOTIDE SEQUENCE</scope>
</reference>
<feature type="non-terminal residue" evidence="1">
    <location>
        <position position="42"/>
    </location>
</feature>
<sequence>LSLSTSSSFYAITSSDIDEIYDDPPDFISLNHDEITSNNNIQ</sequence>
<name>A0A815ZRA2_9BILA</name>
<comment type="caution">
    <text evidence="1">The sequence shown here is derived from an EMBL/GenBank/DDBJ whole genome shotgun (WGS) entry which is preliminary data.</text>
</comment>
<protein>
    <submittedName>
        <fullName evidence="1">Uncharacterized protein</fullName>
    </submittedName>
</protein>
<dbReference type="AlphaFoldDB" id="A0A815ZRA2"/>
<dbReference type="Proteomes" id="UP000663889">
    <property type="component" value="Unassembled WGS sequence"/>
</dbReference>
<feature type="non-terminal residue" evidence="1">
    <location>
        <position position="1"/>
    </location>
</feature>
<evidence type="ECO:0000313" key="1">
    <source>
        <dbReference type="EMBL" id="CAF1585554.1"/>
    </source>
</evidence>
<dbReference type="EMBL" id="CAJNOU010020621">
    <property type="protein sequence ID" value="CAF1585554.1"/>
    <property type="molecule type" value="Genomic_DNA"/>
</dbReference>
<organism evidence="1 2">
    <name type="scientific">Rotaria sordida</name>
    <dbReference type="NCBI Taxonomy" id="392033"/>
    <lineage>
        <taxon>Eukaryota</taxon>
        <taxon>Metazoa</taxon>
        <taxon>Spiralia</taxon>
        <taxon>Gnathifera</taxon>
        <taxon>Rotifera</taxon>
        <taxon>Eurotatoria</taxon>
        <taxon>Bdelloidea</taxon>
        <taxon>Philodinida</taxon>
        <taxon>Philodinidae</taxon>
        <taxon>Rotaria</taxon>
    </lineage>
</organism>
<proteinExistence type="predicted"/>
<gene>
    <name evidence="1" type="ORF">SEV965_LOCUS39996</name>
</gene>